<dbReference type="Proteomes" id="UP000019063">
    <property type="component" value="Unassembled WGS sequence"/>
</dbReference>
<comment type="caution">
    <text evidence="4">The sequence shown here is derived from an EMBL/GenBank/DDBJ whole genome shotgun (WGS) entry which is preliminary data.</text>
</comment>
<sequence length="192" mass="20335">IAGDGETADLAMVDREGAVSLVPLPVSGTAASERRPAPAPLPPNPGATRADLGQAQPLKLNMGGGAMGRLDAAILDGRRRSFRELVDANQFWAFNGVVGMTDDPLATLSPGESARLSIYNDTSFPHAMHLHGMHFREVLEGGGLGPSRDTLLMGGGERREIAFLADNPGKWLFHCHMLSHAAAGMMTWVEVA</sequence>
<dbReference type="InterPro" id="IPR011706">
    <property type="entry name" value="Cu-oxidase_C"/>
</dbReference>
<dbReference type="InterPro" id="IPR008972">
    <property type="entry name" value="Cupredoxin"/>
</dbReference>
<evidence type="ECO:0000256" key="2">
    <source>
        <dbReference type="SAM" id="MobiDB-lite"/>
    </source>
</evidence>
<organism evidence="4 5">
    <name type="scientific">Roseivivax marinus</name>
    <dbReference type="NCBI Taxonomy" id="1379903"/>
    <lineage>
        <taxon>Bacteria</taxon>
        <taxon>Pseudomonadati</taxon>
        <taxon>Pseudomonadota</taxon>
        <taxon>Alphaproteobacteria</taxon>
        <taxon>Rhodobacterales</taxon>
        <taxon>Roseobacteraceae</taxon>
        <taxon>Roseivivax</taxon>
    </lineage>
</organism>
<dbReference type="PROSITE" id="PS00080">
    <property type="entry name" value="MULTICOPPER_OXIDASE2"/>
    <property type="match status" value="1"/>
</dbReference>
<dbReference type="Gene3D" id="2.60.40.420">
    <property type="entry name" value="Cupredoxins - blue copper proteins"/>
    <property type="match status" value="1"/>
</dbReference>
<gene>
    <name evidence="4" type="ORF">ATO8_21471</name>
</gene>
<proteinExistence type="predicted"/>
<evidence type="ECO:0000313" key="4">
    <source>
        <dbReference type="EMBL" id="ETW10580.1"/>
    </source>
</evidence>
<dbReference type="eggNOG" id="COG2132">
    <property type="taxonomic scope" value="Bacteria"/>
</dbReference>
<dbReference type="InterPro" id="IPR002355">
    <property type="entry name" value="Cu_oxidase_Cu_BS"/>
</dbReference>
<dbReference type="Pfam" id="PF07731">
    <property type="entry name" value="Cu-oxidase_2"/>
    <property type="match status" value="1"/>
</dbReference>
<dbReference type="SUPFAM" id="SSF49503">
    <property type="entry name" value="Cupredoxins"/>
    <property type="match status" value="1"/>
</dbReference>
<keyword evidence="1" id="KW-0479">Metal-binding</keyword>
<evidence type="ECO:0000256" key="1">
    <source>
        <dbReference type="ARBA" id="ARBA00022723"/>
    </source>
</evidence>
<dbReference type="EMBL" id="AQQW01000057">
    <property type="protein sequence ID" value="ETW10580.1"/>
    <property type="molecule type" value="Genomic_DNA"/>
</dbReference>
<name>W4HF18_9RHOB</name>
<evidence type="ECO:0000313" key="5">
    <source>
        <dbReference type="Proteomes" id="UP000019063"/>
    </source>
</evidence>
<feature type="non-terminal residue" evidence="4">
    <location>
        <position position="1"/>
    </location>
</feature>
<feature type="domain" description="Plastocyanin-like" evidence="3">
    <location>
        <begin position="88"/>
        <end position="191"/>
    </location>
</feature>
<dbReference type="RefSeq" id="WP_043847677.1">
    <property type="nucleotide sequence ID" value="NZ_AQQW01000057.1"/>
</dbReference>
<dbReference type="STRING" id="1379903.ATO8_21471"/>
<dbReference type="GO" id="GO:0005507">
    <property type="term" value="F:copper ion binding"/>
    <property type="evidence" value="ECO:0007669"/>
    <property type="project" value="InterPro"/>
</dbReference>
<dbReference type="PATRIC" id="fig|1317118.6.peg.4376"/>
<evidence type="ECO:0000259" key="3">
    <source>
        <dbReference type="Pfam" id="PF07731"/>
    </source>
</evidence>
<protein>
    <submittedName>
        <fullName evidence="4">Multicopper oxidase type 3</fullName>
    </submittedName>
</protein>
<accession>W4HF18</accession>
<dbReference type="GO" id="GO:0016491">
    <property type="term" value="F:oxidoreductase activity"/>
    <property type="evidence" value="ECO:0007669"/>
    <property type="project" value="InterPro"/>
</dbReference>
<dbReference type="AlphaFoldDB" id="W4HF18"/>
<feature type="region of interest" description="Disordered" evidence="2">
    <location>
        <begin position="29"/>
        <end position="51"/>
    </location>
</feature>
<reference evidence="4 5" key="1">
    <citation type="journal article" date="2014" name="Antonie Van Leeuwenhoek">
        <title>Roseivivax atlanticus sp. nov., isolated from surface seawater of the Atlantic Ocean.</title>
        <authorList>
            <person name="Li G."/>
            <person name="Lai Q."/>
            <person name="Liu X."/>
            <person name="Sun F."/>
            <person name="Shao Z."/>
        </authorList>
    </citation>
    <scope>NUCLEOTIDE SEQUENCE [LARGE SCALE GENOMIC DNA]</scope>
    <source>
        <strain evidence="4 5">22II-s10s</strain>
    </source>
</reference>
<keyword evidence="5" id="KW-1185">Reference proteome</keyword>